<proteinExistence type="predicted"/>
<organism evidence="1 2">
    <name type="scientific">Photobacterium damselae</name>
    <dbReference type="NCBI Taxonomy" id="38293"/>
    <lineage>
        <taxon>Bacteria</taxon>
        <taxon>Pseudomonadati</taxon>
        <taxon>Pseudomonadota</taxon>
        <taxon>Gammaproteobacteria</taxon>
        <taxon>Vibrionales</taxon>
        <taxon>Vibrionaceae</taxon>
        <taxon>Photobacterium</taxon>
    </lineage>
</organism>
<evidence type="ECO:0000313" key="2">
    <source>
        <dbReference type="Proteomes" id="UP000251647"/>
    </source>
</evidence>
<reference evidence="1 2" key="1">
    <citation type="submission" date="2018-06" db="EMBL/GenBank/DDBJ databases">
        <authorList>
            <consortium name="Pathogen Informatics"/>
            <person name="Doyle S."/>
        </authorList>
    </citation>
    <scope>NUCLEOTIDE SEQUENCE [LARGE SCALE GENOMIC DNA]</scope>
    <source>
        <strain evidence="1 2">NCTC11647</strain>
    </source>
</reference>
<protein>
    <submittedName>
        <fullName evidence="1">Uncharacterized protein</fullName>
    </submittedName>
</protein>
<accession>A0A2T3Q4C2</accession>
<sequence length="60" mass="6790">MIVSLQLDPDILNRGLRFKASLLSLNVHGQEFQFLTILSAMIKNQSSTTFLIDSVAKFFM</sequence>
<gene>
    <name evidence="1" type="ORF">NCTC11647_03856</name>
</gene>
<dbReference type="EMBL" id="UATL01000006">
    <property type="protein sequence ID" value="SPY45073.1"/>
    <property type="molecule type" value="Genomic_DNA"/>
</dbReference>
<evidence type="ECO:0000313" key="1">
    <source>
        <dbReference type="EMBL" id="SPY45073.1"/>
    </source>
</evidence>
<dbReference type="AlphaFoldDB" id="A0A2T3Q4C2"/>
<dbReference type="Proteomes" id="UP000251647">
    <property type="component" value="Unassembled WGS sequence"/>
</dbReference>
<name>A0A2T3Q4C2_PHODM</name>